<accession>A0AAV4FCY5</accession>
<keyword evidence="5" id="KW-1185">Reference proteome</keyword>
<proteinExistence type="predicted"/>
<comment type="caution">
    <text evidence="4">The sequence shown here is derived from an EMBL/GenBank/DDBJ whole genome shotgun (WGS) entry which is preliminary data.</text>
</comment>
<name>A0AAV4FCY5_9GAST</name>
<evidence type="ECO:0000256" key="2">
    <source>
        <dbReference type="SAM" id="SignalP"/>
    </source>
</evidence>
<evidence type="ECO:0000313" key="4">
    <source>
        <dbReference type="EMBL" id="GFR70725.1"/>
    </source>
</evidence>
<dbReference type="PROSITE" id="PS50026">
    <property type="entry name" value="EGF_3"/>
    <property type="match status" value="1"/>
</dbReference>
<evidence type="ECO:0000256" key="1">
    <source>
        <dbReference type="PROSITE-ProRule" id="PRU00076"/>
    </source>
</evidence>
<dbReference type="EMBL" id="BMAT01000667">
    <property type="protein sequence ID" value="GFR70725.1"/>
    <property type="molecule type" value="Genomic_DNA"/>
</dbReference>
<sequence>MIILMCFTITEIARCLEKDPCNDVNAECTNRTDTVSGFSCACKMGFYKDNENTKCEEYLLWIGYNTENHTKRSDRLSTSTDELFNTLTSPYPIPFFSLSSLYVTVTDAGFIQLGGDPGQHQLSHMDILVKSRWSAWPFYIAPYWSEFQFDSHADVYFSD</sequence>
<dbReference type="Proteomes" id="UP000762676">
    <property type="component" value="Unassembled WGS sequence"/>
</dbReference>
<feature type="signal peptide" evidence="2">
    <location>
        <begin position="1"/>
        <end position="15"/>
    </location>
</feature>
<dbReference type="AlphaFoldDB" id="A0AAV4FCY5"/>
<dbReference type="InterPro" id="IPR000742">
    <property type="entry name" value="EGF"/>
</dbReference>
<protein>
    <recommendedName>
        <fullName evidence="3">EGF-like domain-containing protein</fullName>
    </recommendedName>
</protein>
<organism evidence="4 5">
    <name type="scientific">Elysia marginata</name>
    <dbReference type="NCBI Taxonomy" id="1093978"/>
    <lineage>
        <taxon>Eukaryota</taxon>
        <taxon>Metazoa</taxon>
        <taxon>Spiralia</taxon>
        <taxon>Lophotrochozoa</taxon>
        <taxon>Mollusca</taxon>
        <taxon>Gastropoda</taxon>
        <taxon>Heterobranchia</taxon>
        <taxon>Euthyneura</taxon>
        <taxon>Panpulmonata</taxon>
        <taxon>Sacoglossa</taxon>
        <taxon>Placobranchoidea</taxon>
        <taxon>Plakobranchidae</taxon>
        <taxon>Elysia</taxon>
    </lineage>
</organism>
<feature type="domain" description="EGF-like" evidence="3">
    <location>
        <begin position="11"/>
        <end position="56"/>
    </location>
</feature>
<evidence type="ECO:0000259" key="3">
    <source>
        <dbReference type="PROSITE" id="PS50026"/>
    </source>
</evidence>
<feature type="non-terminal residue" evidence="4">
    <location>
        <position position="159"/>
    </location>
</feature>
<dbReference type="PROSITE" id="PS01186">
    <property type="entry name" value="EGF_2"/>
    <property type="match status" value="1"/>
</dbReference>
<keyword evidence="1" id="KW-0245">EGF-like domain</keyword>
<feature type="chain" id="PRO_5043719186" description="EGF-like domain-containing protein" evidence="2">
    <location>
        <begin position="16"/>
        <end position="159"/>
    </location>
</feature>
<evidence type="ECO:0000313" key="5">
    <source>
        <dbReference type="Proteomes" id="UP000762676"/>
    </source>
</evidence>
<comment type="caution">
    <text evidence="1">Lacks conserved residue(s) required for the propagation of feature annotation.</text>
</comment>
<reference evidence="4 5" key="1">
    <citation type="journal article" date="2021" name="Elife">
        <title>Chloroplast acquisition without the gene transfer in kleptoplastic sea slugs, Plakobranchus ocellatus.</title>
        <authorList>
            <person name="Maeda T."/>
            <person name="Takahashi S."/>
            <person name="Yoshida T."/>
            <person name="Shimamura S."/>
            <person name="Takaki Y."/>
            <person name="Nagai Y."/>
            <person name="Toyoda A."/>
            <person name="Suzuki Y."/>
            <person name="Arimoto A."/>
            <person name="Ishii H."/>
            <person name="Satoh N."/>
            <person name="Nishiyama T."/>
            <person name="Hasebe M."/>
            <person name="Maruyama T."/>
            <person name="Minagawa J."/>
            <person name="Obokata J."/>
            <person name="Shigenobu S."/>
        </authorList>
    </citation>
    <scope>NUCLEOTIDE SEQUENCE [LARGE SCALE GENOMIC DNA]</scope>
</reference>
<keyword evidence="2" id="KW-0732">Signal</keyword>
<gene>
    <name evidence="4" type="ORF">ElyMa_000335700</name>
</gene>